<organism evidence="7">
    <name type="scientific">Uncultured Desulfatiglans sp</name>
    <dbReference type="NCBI Taxonomy" id="1748965"/>
    <lineage>
        <taxon>Bacteria</taxon>
        <taxon>Pseudomonadati</taxon>
        <taxon>Thermodesulfobacteriota</taxon>
        <taxon>Desulfobacteria</taxon>
        <taxon>Desulfatiglandales</taxon>
        <taxon>Desulfatiglandaceae</taxon>
        <taxon>Desulfatiglans</taxon>
        <taxon>environmental samples</taxon>
    </lineage>
</organism>
<feature type="binding site" evidence="4">
    <location>
        <position position="327"/>
    </location>
    <ligand>
        <name>S-adenosyl-L-methionine</name>
        <dbReference type="ChEBI" id="CHEBI:59789"/>
    </ligand>
</feature>
<dbReference type="Gene3D" id="2.40.50.1070">
    <property type="match status" value="1"/>
</dbReference>
<dbReference type="InterPro" id="IPR002792">
    <property type="entry name" value="TRAM_dom"/>
</dbReference>
<keyword evidence="1 4" id="KW-0489">Methyltransferase</keyword>
<dbReference type="CDD" id="cd02440">
    <property type="entry name" value="AdoMet_MTases"/>
    <property type="match status" value="1"/>
</dbReference>
<dbReference type="SUPFAM" id="SSF53335">
    <property type="entry name" value="S-adenosyl-L-methionine-dependent methyltransferases"/>
    <property type="match status" value="1"/>
</dbReference>
<dbReference type="PROSITE" id="PS51687">
    <property type="entry name" value="SAM_MT_RNA_M5U"/>
    <property type="match status" value="1"/>
</dbReference>
<protein>
    <submittedName>
        <fullName evidence="7">Putative enzyme</fullName>
        <ecNumber evidence="7">2.1.1.-</ecNumber>
    </submittedName>
</protein>
<keyword evidence="3 4" id="KW-0949">S-adenosyl-L-methionine</keyword>
<dbReference type="EC" id="2.1.1.-" evidence="7"/>
<evidence type="ECO:0000256" key="5">
    <source>
        <dbReference type="PROSITE-ProRule" id="PRU10015"/>
    </source>
</evidence>
<evidence type="ECO:0000256" key="1">
    <source>
        <dbReference type="ARBA" id="ARBA00022603"/>
    </source>
</evidence>
<dbReference type="NCBIfam" id="TIGR00479">
    <property type="entry name" value="rumA"/>
    <property type="match status" value="1"/>
</dbReference>
<dbReference type="Pfam" id="PF01938">
    <property type="entry name" value="TRAM"/>
    <property type="match status" value="1"/>
</dbReference>
<gene>
    <name evidence="7" type="ORF">TRIP_B200042</name>
</gene>
<keyword evidence="2 4" id="KW-0808">Transferase</keyword>
<dbReference type="GO" id="GO:0008173">
    <property type="term" value="F:RNA methyltransferase activity"/>
    <property type="evidence" value="ECO:0007669"/>
    <property type="project" value="InterPro"/>
</dbReference>
<proteinExistence type="inferred from homology"/>
<feature type="active site" description="Nucleophile" evidence="4">
    <location>
        <position position="420"/>
    </location>
</feature>
<feature type="binding site" evidence="4">
    <location>
        <position position="393"/>
    </location>
    <ligand>
        <name>S-adenosyl-L-methionine</name>
        <dbReference type="ChEBI" id="CHEBI:59789"/>
    </ligand>
</feature>
<evidence type="ECO:0000313" key="7">
    <source>
        <dbReference type="EMBL" id="VBB41902.1"/>
    </source>
</evidence>
<accession>A0A653A2L9</accession>
<dbReference type="PANTHER" id="PTHR11061:SF30">
    <property type="entry name" value="TRNA (URACIL(54)-C(5))-METHYLTRANSFERASE"/>
    <property type="match status" value="1"/>
</dbReference>
<evidence type="ECO:0000259" key="6">
    <source>
        <dbReference type="PROSITE" id="PS50926"/>
    </source>
</evidence>
<feature type="binding site" evidence="4">
    <location>
        <position position="298"/>
    </location>
    <ligand>
        <name>S-adenosyl-L-methionine</name>
        <dbReference type="ChEBI" id="CHEBI:59789"/>
    </ligand>
</feature>
<dbReference type="SUPFAM" id="SSF50249">
    <property type="entry name" value="Nucleic acid-binding proteins"/>
    <property type="match status" value="1"/>
</dbReference>
<dbReference type="PANTHER" id="PTHR11061">
    <property type="entry name" value="RNA M5U METHYLTRANSFERASE"/>
    <property type="match status" value="1"/>
</dbReference>
<dbReference type="FunFam" id="2.40.50.1070:FF:000003">
    <property type="entry name" value="23S rRNA (Uracil-5-)-methyltransferase RumA"/>
    <property type="match status" value="1"/>
</dbReference>
<dbReference type="EMBL" id="UPXX01000013">
    <property type="protein sequence ID" value="VBB41902.1"/>
    <property type="molecule type" value="Genomic_DNA"/>
</dbReference>
<dbReference type="GO" id="GO:0008757">
    <property type="term" value="F:S-adenosylmethionine-dependent methyltransferase activity"/>
    <property type="evidence" value="ECO:0007669"/>
    <property type="project" value="UniProtKB-ARBA"/>
</dbReference>
<dbReference type="InterPro" id="IPR029063">
    <property type="entry name" value="SAM-dependent_MTases_sf"/>
</dbReference>
<dbReference type="InterPro" id="IPR030390">
    <property type="entry name" value="MeTrfase_TrmA_AS"/>
</dbReference>
<dbReference type="GO" id="GO:0006396">
    <property type="term" value="P:RNA processing"/>
    <property type="evidence" value="ECO:0007669"/>
    <property type="project" value="InterPro"/>
</dbReference>
<dbReference type="PROSITE" id="PS01230">
    <property type="entry name" value="TRMA_1"/>
    <property type="match status" value="1"/>
</dbReference>
<dbReference type="Gene3D" id="2.40.50.140">
    <property type="entry name" value="Nucleic acid-binding proteins"/>
    <property type="match status" value="1"/>
</dbReference>
<dbReference type="InterPro" id="IPR030391">
    <property type="entry name" value="MeTrfase_TrmA_CS"/>
</dbReference>
<sequence length="478" mass="52953">MGLRKGQHIRIEIVKAAFGGRGIGHFEGRVVFVQHAVPGDILQAQVIKKKQNWAEARFVGLIRPSSDRIVPPCPYSGYCGGCQWQHLTYEKQLAYKRSFVSESLAHIGGLSHVTVHEVLPSPARFGYRNKMEFSFSDRPWLLPHQLGSGEAPPPFALGLHVPGTFFKIIDLDSCLLQKEEGNVILSVVKDFARQSGLPAYGLKSHAGFWRFLTVRRSDATGQWLVNLVTAQSRPDAMRDLAKMLAERIEGVTTVVNNIHSGKASVAVGSREDLIFGEGFLEDRIGPYRFRISANSFFQTNTAAAELLYRTAGHYAGLTGKETILDLYSGTGTIPIFLSAQAAQVAGIEINPSAIEDARRNCEVNHIRNCRFLCGDTREILKTIGQAPDVLIVDPPRAGLHQDVLQQILDLRPERLVYVSCNPSTLARDLALLAPEFETLEIQPVDMFPHTYHVESVARLIRRRPFSALGSMLPQHSTA</sequence>
<feature type="domain" description="TRAM" evidence="6">
    <location>
        <begin position="2"/>
        <end position="60"/>
    </location>
</feature>
<dbReference type="InterPro" id="IPR010280">
    <property type="entry name" value="U5_MeTrfase_fam"/>
</dbReference>
<feature type="binding site" evidence="4">
    <location>
        <position position="348"/>
    </location>
    <ligand>
        <name>S-adenosyl-L-methionine</name>
        <dbReference type="ChEBI" id="CHEBI:59789"/>
    </ligand>
</feature>
<evidence type="ECO:0000256" key="4">
    <source>
        <dbReference type="PROSITE-ProRule" id="PRU01024"/>
    </source>
</evidence>
<dbReference type="InterPro" id="IPR012340">
    <property type="entry name" value="NA-bd_OB-fold"/>
</dbReference>
<name>A0A653A2L9_UNCDX</name>
<dbReference type="PROSITE" id="PS50926">
    <property type="entry name" value="TRAM"/>
    <property type="match status" value="1"/>
</dbReference>
<dbReference type="AlphaFoldDB" id="A0A653A2L9"/>
<feature type="active site" evidence="5">
    <location>
        <position position="420"/>
    </location>
</feature>
<dbReference type="PROSITE" id="PS01231">
    <property type="entry name" value="TRMA_2"/>
    <property type="match status" value="1"/>
</dbReference>
<dbReference type="GO" id="GO:0001510">
    <property type="term" value="P:RNA methylation"/>
    <property type="evidence" value="ECO:0007669"/>
    <property type="project" value="UniProtKB-ARBA"/>
</dbReference>
<dbReference type="FunFam" id="3.40.50.150:FF:000009">
    <property type="entry name" value="23S rRNA (Uracil(1939)-C(5))-methyltransferase RlmD"/>
    <property type="match status" value="1"/>
</dbReference>
<evidence type="ECO:0000256" key="3">
    <source>
        <dbReference type="ARBA" id="ARBA00022691"/>
    </source>
</evidence>
<evidence type="ECO:0000256" key="2">
    <source>
        <dbReference type="ARBA" id="ARBA00022679"/>
    </source>
</evidence>
<comment type="similarity">
    <text evidence="4">Belongs to the class I-like SAM-binding methyltransferase superfamily. RNA M5U methyltransferase family.</text>
</comment>
<dbReference type="Pfam" id="PF05958">
    <property type="entry name" value="tRNA_U5-meth_tr"/>
    <property type="match status" value="2"/>
</dbReference>
<dbReference type="Gene3D" id="3.40.50.150">
    <property type="entry name" value="Vaccinia Virus protein VP39"/>
    <property type="match status" value="1"/>
</dbReference>
<reference evidence="7" key="1">
    <citation type="submission" date="2018-07" db="EMBL/GenBank/DDBJ databases">
        <authorList>
            <consortium name="Genoscope - CEA"/>
            <person name="William W."/>
        </authorList>
    </citation>
    <scope>NUCLEOTIDE SEQUENCE</scope>
    <source>
        <strain evidence="7">IK1</strain>
    </source>
</reference>